<dbReference type="GO" id="GO:0005886">
    <property type="term" value="C:plasma membrane"/>
    <property type="evidence" value="ECO:0007669"/>
    <property type="project" value="TreeGrafter"/>
</dbReference>
<dbReference type="AlphaFoldDB" id="A0A0E3SH61"/>
<keyword evidence="1" id="KW-0812">Transmembrane</keyword>
<dbReference type="STRING" id="1434110.MSHOH_4078"/>
<keyword evidence="1" id="KW-1133">Transmembrane helix</keyword>
<reference evidence="2 3" key="1">
    <citation type="submission" date="2014-07" db="EMBL/GenBank/DDBJ databases">
        <title>Methanogenic archaea and the global carbon cycle.</title>
        <authorList>
            <person name="Henriksen J.R."/>
            <person name="Luke J."/>
            <person name="Reinhart S."/>
            <person name="Benedict M.N."/>
            <person name="Youngblut N.D."/>
            <person name="Metcalf M.E."/>
            <person name="Whitaker R.J."/>
            <person name="Metcalf W.W."/>
        </authorList>
    </citation>
    <scope>NUCLEOTIDE SEQUENCE [LARGE SCALE GENOMIC DNA]</scope>
    <source>
        <strain evidence="2 3">HB-1</strain>
    </source>
</reference>
<accession>A0A0E3SH61</accession>
<keyword evidence="1" id="KW-0472">Membrane</keyword>
<dbReference type="PANTHER" id="PTHR30354">
    <property type="entry name" value="GNT FAMILY GLUCONATE TRANSPORTER"/>
    <property type="match status" value="1"/>
</dbReference>
<dbReference type="PANTHER" id="PTHR30354:SF11">
    <property type="entry name" value="PERMEASE"/>
    <property type="match status" value="1"/>
</dbReference>
<dbReference type="Proteomes" id="UP000033101">
    <property type="component" value="Chromosome"/>
</dbReference>
<dbReference type="Pfam" id="PF02447">
    <property type="entry name" value="GntP_permease"/>
    <property type="match status" value="1"/>
</dbReference>
<dbReference type="HOGENOM" id="CLU_1173383_0_0_2"/>
<organism evidence="2 3">
    <name type="scientific">Methanosarcina horonobensis HB-1 = JCM 15518</name>
    <dbReference type="NCBI Taxonomy" id="1434110"/>
    <lineage>
        <taxon>Archaea</taxon>
        <taxon>Methanobacteriati</taxon>
        <taxon>Methanobacteriota</taxon>
        <taxon>Stenosarchaea group</taxon>
        <taxon>Methanomicrobia</taxon>
        <taxon>Methanosarcinales</taxon>
        <taxon>Methanosarcinaceae</taxon>
        <taxon>Methanosarcina</taxon>
    </lineage>
</organism>
<dbReference type="PATRIC" id="fig|1434110.4.peg.5194"/>
<dbReference type="EMBL" id="CP009516">
    <property type="protein sequence ID" value="AKB80561.1"/>
    <property type="molecule type" value="Genomic_DNA"/>
</dbReference>
<name>A0A0E3SH61_9EURY</name>
<keyword evidence="3" id="KW-1185">Reference proteome</keyword>
<feature type="transmembrane region" description="Helical" evidence="1">
    <location>
        <begin position="16"/>
        <end position="41"/>
    </location>
</feature>
<protein>
    <submittedName>
        <fullName evidence="2">Putative permease</fullName>
    </submittedName>
</protein>
<gene>
    <name evidence="2" type="ORF">MSHOH_4078</name>
</gene>
<evidence type="ECO:0000313" key="2">
    <source>
        <dbReference type="EMBL" id="AKB80561.1"/>
    </source>
</evidence>
<dbReference type="InterPro" id="IPR003474">
    <property type="entry name" value="Glcn_transporter"/>
</dbReference>
<evidence type="ECO:0000256" key="1">
    <source>
        <dbReference type="SAM" id="Phobius"/>
    </source>
</evidence>
<feature type="transmembrane region" description="Helical" evidence="1">
    <location>
        <begin position="53"/>
        <end position="73"/>
    </location>
</feature>
<dbReference type="GO" id="GO:0015128">
    <property type="term" value="F:gluconate transmembrane transporter activity"/>
    <property type="evidence" value="ECO:0007669"/>
    <property type="project" value="InterPro"/>
</dbReference>
<sequence length="236" mass="25723">MSLIASDIMRFFKNPLLALSLLGFLFSVPTMCYILAYVIFIPIAKELSSRLNYPSISTATALALGAVASFNLVYPSPVIISAAEELSAYKDTLIILGFLIAVPTSTAGYLYARKLEKIETTRIFKNNSQGKFQMGFPETGFIEVAETSQQSGAGVIQRKAVETKVVEAKAVEARVVEAEAVRAEGIEVKKNDKVQIEDTVKSRETGKPGRFEAYAPIFLPLLLLSSFASHSVSGWL</sequence>
<evidence type="ECO:0000313" key="3">
    <source>
        <dbReference type="Proteomes" id="UP000033101"/>
    </source>
</evidence>
<dbReference type="KEGG" id="mhor:MSHOH_4078"/>
<proteinExistence type="predicted"/>
<feature type="transmembrane region" description="Helical" evidence="1">
    <location>
        <begin position="93"/>
        <end position="112"/>
    </location>
</feature>